<dbReference type="InterPro" id="IPR036086">
    <property type="entry name" value="ParB/Sulfiredoxin_sf"/>
</dbReference>
<evidence type="ECO:0000313" key="3">
    <source>
        <dbReference type="Proteomes" id="UP001202961"/>
    </source>
</evidence>
<evidence type="ECO:0000256" key="1">
    <source>
        <dbReference type="SAM" id="MobiDB-lite"/>
    </source>
</evidence>
<feature type="region of interest" description="Disordered" evidence="1">
    <location>
        <begin position="205"/>
        <end position="258"/>
    </location>
</feature>
<dbReference type="SUPFAM" id="SSF110849">
    <property type="entry name" value="ParB/Sulfiredoxin"/>
    <property type="match status" value="1"/>
</dbReference>
<protein>
    <submittedName>
        <fullName evidence="2">ParB N-terminal domain-containing protein</fullName>
    </submittedName>
</protein>
<proteinExistence type="predicted"/>
<accession>A0ABT0U6F5</accession>
<organism evidence="2 3">
    <name type="scientific">Aporhodopirellula aestuarii</name>
    <dbReference type="NCBI Taxonomy" id="2950107"/>
    <lineage>
        <taxon>Bacteria</taxon>
        <taxon>Pseudomonadati</taxon>
        <taxon>Planctomycetota</taxon>
        <taxon>Planctomycetia</taxon>
        <taxon>Pirellulales</taxon>
        <taxon>Pirellulaceae</taxon>
        <taxon>Aporhodopirellula</taxon>
    </lineage>
</organism>
<reference evidence="2 3" key="1">
    <citation type="journal article" date="2022" name="Syst. Appl. Microbiol.">
        <title>Rhodopirellula aestuarii sp. nov., a novel member of the genus Rhodopirellula isolated from brackish sediments collected in the Tagus River estuary, Portugal.</title>
        <authorList>
            <person name="Vitorino I.R."/>
            <person name="Klimek D."/>
            <person name="Calusinska M."/>
            <person name="Lobo-da-Cunha A."/>
            <person name="Vasconcelos V."/>
            <person name="Lage O.M."/>
        </authorList>
    </citation>
    <scope>NUCLEOTIDE SEQUENCE [LARGE SCALE GENOMIC DNA]</scope>
    <source>
        <strain evidence="2 3">ICT_H3.1</strain>
    </source>
</reference>
<dbReference type="RefSeq" id="WP_250929538.1">
    <property type="nucleotide sequence ID" value="NZ_JAMQBK010000039.1"/>
</dbReference>
<feature type="region of interest" description="Disordered" evidence="1">
    <location>
        <begin position="132"/>
        <end position="175"/>
    </location>
</feature>
<keyword evidence="3" id="KW-1185">Reference proteome</keyword>
<sequence>MNENKYSPRYERPKVKEGLQHAGTLVGKIHPMCNSIPIIPQRNFDNMVDSIKENGLLEPIYINHDKQLLDGRSRLMACFVAGVALTADDVKVTEHSPEAIAQSNVARRHLTKNQKLMLAVDRLSMQRKLAGVKRTVGAEKVRQSQKQPDGAKLARSQQPKKRGPRALEKVAKEEEVPRADLALAEKILLAAPDLQPSIESGEISLEEAANRTGVPRKQTQAPRPKKRKPSRPQRDLSVVTEHGDGIRELTAPGEVAWV</sequence>
<dbReference type="EMBL" id="JAMQBK010000039">
    <property type="protein sequence ID" value="MCM2371906.1"/>
    <property type="molecule type" value="Genomic_DNA"/>
</dbReference>
<dbReference type="Proteomes" id="UP001202961">
    <property type="component" value="Unassembled WGS sequence"/>
</dbReference>
<gene>
    <name evidence="2" type="ORF">NB063_14955</name>
</gene>
<comment type="caution">
    <text evidence="2">The sequence shown here is derived from an EMBL/GenBank/DDBJ whole genome shotgun (WGS) entry which is preliminary data.</text>
</comment>
<evidence type="ECO:0000313" key="2">
    <source>
        <dbReference type="EMBL" id="MCM2371906.1"/>
    </source>
</evidence>
<feature type="compositionally biased region" description="Basic and acidic residues" evidence="1">
    <location>
        <begin position="165"/>
        <end position="175"/>
    </location>
</feature>
<name>A0ABT0U6F5_9BACT</name>
<dbReference type="Gene3D" id="3.90.1530.10">
    <property type="entry name" value="Conserved hypothetical protein from pyrococcus furiosus pfu- 392566-001, ParB domain"/>
    <property type="match status" value="1"/>
</dbReference>